<gene>
    <name evidence="1" type="ORF">SAMN02745752_01024</name>
</gene>
<dbReference type="PIRSF" id="PIRSF039032">
    <property type="entry name" value="HigB-2"/>
    <property type="match status" value="1"/>
</dbReference>
<accession>A0A1K1VJ95</accession>
<dbReference type="EMBL" id="FPJW01000002">
    <property type="protein sequence ID" value="SFX25202.1"/>
    <property type="molecule type" value="Genomic_DNA"/>
</dbReference>
<name>A0A1K1VJ95_9GAMM</name>
<keyword evidence="2" id="KW-1185">Reference proteome</keyword>
<proteinExistence type="predicted"/>
<evidence type="ECO:0000313" key="1">
    <source>
        <dbReference type="EMBL" id="SFX25202.1"/>
    </source>
</evidence>
<dbReference type="InterPro" id="IPR009387">
    <property type="entry name" value="HigB-2"/>
</dbReference>
<protein>
    <recommendedName>
        <fullName evidence="3">RelE toxin of RelE / RelB toxin-antitoxin system</fullName>
    </recommendedName>
</protein>
<dbReference type="AlphaFoldDB" id="A0A1K1VJ95"/>
<reference evidence="1 2" key="1">
    <citation type="submission" date="2016-11" db="EMBL/GenBank/DDBJ databases">
        <authorList>
            <person name="Jaros S."/>
            <person name="Januszkiewicz K."/>
            <person name="Wedrychowicz H."/>
        </authorList>
    </citation>
    <scope>NUCLEOTIDE SEQUENCE [LARGE SCALE GENOMIC DNA]</scope>
    <source>
        <strain evidence="1 2">DSM 21637</strain>
    </source>
</reference>
<organism evidence="1 2">
    <name type="scientific">Marinospirillum alkaliphilum DSM 21637</name>
    <dbReference type="NCBI Taxonomy" id="1122209"/>
    <lineage>
        <taxon>Bacteria</taxon>
        <taxon>Pseudomonadati</taxon>
        <taxon>Pseudomonadota</taxon>
        <taxon>Gammaproteobacteria</taxon>
        <taxon>Oceanospirillales</taxon>
        <taxon>Oceanospirillaceae</taxon>
        <taxon>Marinospirillum</taxon>
    </lineage>
</organism>
<evidence type="ECO:0008006" key="3">
    <source>
        <dbReference type="Google" id="ProtNLM"/>
    </source>
</evidence>
<dbReference type="STRING" id="1122209.SAMN02745752_01024"/>
<evidence type="ECO:0000313" key="2">
    <source>
        <dbReference type="Proteomes" id="UP000182350"/>
    </source>
</evidence>
<sequence>MIATLKKIRQRRIVDNMLFIETSSFTKLLPSYLADEEYRALQTYLMQKPDAGDLVKGSGGVRKVRWAVEGIGKSGGVQVIYYWKKPDHEIWMLTIYSKSERATIPGHILKQIAEVIEHE</sequence>
<dbReference type="Proteomes" id="UP000182350">
    <property type="component" value="Unassembled WGS sequence"/>
</dbReference>